<dbReference type="InterPro" id="IPR011009">
    <property type="entry name" value="Kinase-like_dom_sf"/>
</dbReference>
<dbReference type="Proteomes" id="UP000011134">
    <property type="component" value="Unassembled WGS sequence"/>
</dbReference>
<keyword evidence="2" id="KW-0808">Transferase</keyword>
<organism evidence="2 3">
    <name type="scientific">Photobacterium marinum</name>
    <dbReference type="NCBI Taxonomy" id="1056511"/>
    <lineage>
        <taxon>Bacteria</taxon>
        <taxon>Pseudomonadati</taxon>
        <taxon>Pseudomonadota</taxon>
        <taxon>Gammaproteobacteria</taxon>
        <taxon>Vibrionales</taxon>
        <taxon>Vibrionaceae</taxon>
        <taxon>Photobacterium</taxon>
    </lineage>
</organism>
<evidence type="ECO:0000313" key="2">
    <source>
        <dbReference type="EMBL" id="ELR67545.1"/>
    </source>
</evidence>
<gene>
    <name evidence="2" type="ORF">C942_01474</name>
</gene>
<evidence type="ECO:0000313" key="3">
    <source>
        <dbReference type="Proteomes" id="UP000011134"/>
    </source>
</evidence>
<reference evidence="2 3" key="1">
    <citation type="submission" date="2012-12" db="EMBL/GenBank/DDBJ databases">
        <title>Genome Assembly of Photobacterium sp. AK15.</title>
        <authorList>
            <person name="Khatri I."/>
            <person name="Vaidya B."/>
            <person name="Srinivas T.N.R."/>
            <person name="Subramanian S."/>
            <person name="Pinnaka A."/>
        </authorList>
    </citation>
    <scope>NUCLEOTIDE SEQUENCE [LARGE SCALE GENOMIC DNA]</scope>
    <source>
        <strain evidence="2 3">AK15</strain>
    </source>
</reference>
<keyword evidence="2" id="KW-0418">Kinase</keyword>
<name>L8JFD6_9GAMM</name>
<dbReference type="Gene3D" id="3.90.1200.10">
    <property type="match status" value="1"/>
</dbReference>
<dbReference type="InterPro" id="IPR002575">
    <property type="entry name" value="Aminoglycoside_PTrfase"/>
</dbReference>
<dbReference type="RefSeq" id="WP_007462109.1">
    <property type="nucleotide sequence ID" value="NZ_AMZO01000002.1"/>
</dbReference>
<dbReference type="OrthoDB" id="179763at2"/>
<dbReference type="Pfam" id="PF01636">
    <property type="entry name" value="APH"/>
    <property type="match status" value="1"/>
</dbReference>
<dbReference type="AlphaFoldDB" id="L8JFD6"/>
<feature type="domain" description="Aminoglycoside phosphotransferase" evidence="1">
    <location>
        <begin position="20"/>
        <end position="211"/>
    </location>
</feature>
<accession>L8JFD6</accession>
<sequence>MNTFDPALLASLPQFSILSAQPLSGGLSNRCWALKLQDNANCRIIKAVWRPVSKSSQAFGISRQHEHRILQQLHYDQVAPSTIALLEQGLLVEWVEGSVVDEATDNALTDNDLLQIQAEIHSLPVPEWRLDANSRAAHYWQFIPSKFKSLQLEQIHQSFQQQKVVSWFTGTCCHHDLGRYNIVCQPDGIKRVIDWEYAAAGDPSFDLALTVCANELDVSFAISAYCQRQGYSDVQRWQQAVQYWLPWCDYLAMLWYYVGAGLWPEPGYLDEARTLQKKLATFSE</sequence>
<comment type="caution">
    <text evidence="2">The sequence shown here is derived from an EMBL/GenBank/DDBJ whole genome shotgun (WGS) entry which is preliminary data.</text>
</comment>
<dbReference type="SUPFAM" id="SSF56112">
    <property type="entry name" value="Protein kinase-like (PK-like)"/>
    <property type="match status" value="1"/>
</dbReference>
<protein>
    <submittedName>
        <fullName evidence="2">Thiamine kinase</fullName>
    </submittedName>
</protein>
<keyword evidence="3" id="KW-1185">Reference proteome</keyword>
<proteinExistence type="predicted"/>
<dbReference type="GO" id="GO:0016301">
    <property type="term" value="F:kinase activity"/>
    <property type="evidence" value="ECO:0007669"/>
    <property type="project" value="UniProtKB-KW"/>
</dbReference>
<dbReference type="EMBL" id="AMZO01000002">
    <property type="protein sequence ID" value="ELR67545.1"/>
    <property type="molecule type" value="Genomic_DNA"/>
</dbReference>
<dbReference type="PATRIC" id="fig|1056511.3.peg.547"/>
<evidence type="ECO:0000259" key="1">
    <source>
        <dbReference type="Pfam" id="PF01636"/>
    </source>
</evidence>